<sequence>MADMDDLIDRHLRWQLEHASSALRKSYEESDYAEITDFMPDCVHRLVLDELESMFLSQAKRRDLIIRQSGNTPRKFSNLDRDTLRAGSRVLPSIFRSDALISLLEQIVGSPVHRVPYVPEEYIAARLHKAGDVHGWHWDDYTWALVWIFKMPDAENGGSVEYIKRVPWNRDDPRVGELVEAGPVIRRHPKVGSAYLLKADTALHRVAPLTYDAERMMICFTFAGEDDLTREVTHESMEALFSASDAR</sequence>
<name>A0ABU8AXR9_9ACTN</name>
<keyword evidence="2" id="KW-1185">Reference proteome</keyword>
<organism evidence="1 2">
    <name type="scientific">Streptomyces bottropensis</name>
    <dbReference type="NCBI Taxonomy" id="42235"/>
    <lineage>
        <taxon>Bacteria</taxon>
        <taxon>Bacillati</taxon>
        <taxon>Actinomycetota</taxon>
        <taxon>Actinomycetes</taxon>
        <taxon>Kitasatosporales</taxon>
        <taxon>Streptomycetaceae</taxon>
        <taxon>Streptomyces</taxon>
    </lineage>
</organism>
<dbReference type="EMBL" id="JARULZ010000002">
    <property type="protein sequence ID" value="MEH0638485.1"/>
    <property type="molecule type" value="Genomic_DNA"/>
</dbReference>
<evidence type="ECO:0000313" key="2">
    <source>
        <dbReference type="Proteomes" id="UP001310290"/>
    </source>
</evidence>
<reference evidence="1" key="1">
    <citation type="submission" date="2023-04" db="EMBL/GenBank/DDBJ databases">
        <title>Genomic diversity of scab-causing Streptomyces spp. in the province of Quebec, Canada.</title>
        <authorList>
            <person name="Biessy A."/>
            <person name="Cadieux M."/>
            <person name="Ciotola M."/>
            <person name="Filion M."/>
        </authorList>
    </citation>
    <scope>NUCLEOTIDE SEQUENCE</scope>
    <source>
        <strain evidence="1">B21-115</strain>
    </source>
</reference>
<dbReference type="Gene3D" id="2.60.120.620">
    <property type="entry name" value="q2cbj1_9rhob like domain"/>
    <property type="match status" value="1"/>
</dbReference>
<proteinExistence type="predicted"/>
<gene>
    <name evidence="1" type="ORF">QBA35_35225</name>
</gene>
<protein>
    <recommendedName>
        <fullName evidence="3">Fe2OG dioxygenase domain-containing protein</fullName>
    </recommendedName>
</protein>
<evidence type="ECO:0000313" key="1">
    <source>
        <dbReference type="EMBL" id="MEH0638485.1"/>
    </source>
</evidence>
<accession>A0ABU8AXR9</accession>
<comment type="caution">
    <text evidence="1">The sequence shown here is derived from an EMBL/GenBank/DDBJ whole genome shotgun (WGS) entry which is preliminary data.</text>
</comment>
<dbReference type="RefSeq" id="WP_334661140.1">
    <property type="nucleotide sequence ID" value="NZ_JARULZ010000002.1"/>
</dbReference>
<dbReference type="InterPro" id="IPR056470">
    <property type="entry name" value="BesD/HalB-like"/>
</dbReference>
<dbReference type="Proteomes" id="UP001310290">
    <property type="component" value="Unassembled WGS sequence"/>
</dbReference>
<evidence type="ECO:0008006" key="3">
    <source>
        <dbReference type="Google" id="ProtNLM"/>
    </source>
</evidence>
<dbReference type="SUPFAM" id="SSF51197">
    <property type="entry name" value="Clavaminate synthase-like"/>
    <property type="match status" value="1"/>
</dbReference>
<dbReference type="Pfam" id="PF23169">
    <property type="entry name" value="HalD"/>
    <property type="match status" value="1"/>
</dbReference>